<dbReference type="AlphaFoldDB" id="W0EG85"/>
<dbReference type="PROSITE" id="PS50893">
    <property type="entry name" value="ABC_TRANSPORTER_2"/>
    <property type="match status" value="2"/>
</dbReference>
<dbReference type="PROSITE" id="PS00211">
    <property type="entry name" value="ABC_TRANSPORTER_1"/>
    <property type="match status" value="2"/>
</dbReference>
<dbReference type="PANTHER" id="PTHR42855">
    <property type="entry name" value="ABC TRANSPORTER ATP-BINDING SUBUNIT"/>
    <property type="match status" value="1"/>
</dbReference>
<organism evidence="5 6">
    <name type="scientific">Desulfitobacterium metallireducens DSM 15288</name>
    <dbReference type="NCBI Taxonomy" id="871968"/>
    <lineage>
        <taxon>Bacteria</taxon>
        <taxon>Bacillati</taxon>
        <taxon>Bacillota</taxon>
        <taxon>Clostridia</taxon>
        <taxon>Eubacteriales</taxon>
        <taxon>Desulfitobacteriaceae</taxon>
        <taxon>Desulfitobacterium</taxon>
    </lineage>
</organism>
<gene>
    <name evidence="5" type="ORF">DESME_15005</name>
</gene>
<dbReference type="eggNOG" id="COG0488">
    <property type="taxonomic scope" value="Bacteria"/>
</dbReference>
<evidence type="ECO:0000259" key="4">
    <source>
        <dbReference type="PROSITE" id="PS50893"/>
    </source>
</evidence>
<dbReference type="InterPro" id="IPR003439">
    <property type="entry name" value="ABC_transporter-like_ATP-bd"/>
</dbReference>
<feature type="domain" description="ABC transporter" evidence="4">
    <location>
        <begin position="310"/>
        <end position="492"/>
    </location>
</feature>
<dbReference type="Proteomes" id="UP000010847">
    <property type="component" value="Chromosome"/>
</dbReference>
<protein>
    <submittedName>
        <fullName evidence="5">Glycosyl transferase family 1</fullName>
    </submittedName>
</protein>
<evidence type="ECO:0000256" key="2">
    <source>
        <dbReference type="ARBA" id="ARBA00022840"/>
    </source>
</evidence>
<dbReference type="OrthoDB" id="1624247at2"/>
<dbReference type="Pfam" id="PF00005">
    <property type="entry name" value="ABC_tran"/>
    <property type="match status" value="2"/>
</dbReference>
<dbReference type="NCBIfam" id="NF000167">
    <property type="entry name" value="ABCF_Lsa_all"/>
    <property type="match status" value="1"/>
</dbReference>
<feature type="domain" description="ABC transporter" evidence="4">
    <location>
        <begin position="4"/>
        <end position="213"/>
    </location>
</feature>
<dbReference type="HOGENOM" id="CLU_000604_36_3_9"/>
<keyword evidence="1" id="KW-0547">Nucleotide-binding</keyword>
<evidence type="ECO:0000313" key="5">
    <source>
        <dbReference type="EMBL" id="AHF08189.1"/>
    </source>
</evidence>
<reference evidence="5 6" key="1">
    <citation type="submission" date="2013-12" db="EMBL/GenBank/DDBJ databases">
        <authorList>
            <consortium name="DOE Joint Genome Institute"/>
            <person name="Smidt H."/>
            <person name="Huntemann M."/>
            <person name="Han J."/>
            <person name="Chen A."/>
            <person name="Kyrpides N."/>
            <person name="Mavromatis K."/>
            <person name="Markowitz V."/>
            <person name="Palaniappan K."/>
            <person name="Ivanova N."/>
            <person name="Schaumberg A."/>
            <person name="Pati A."/>
            <person name="Liolios K."/>
            <person name="Nordberg H.P."/>
            <person name="Cantor M.N."/>
            <person name="Hua S.X."/>
            <person name="Woyke T."/>
        </authorList>
    </citation>
    <scope>NUCLEOTIDE SEQUENCE [LARGE SCALE GENOMIC DNA]</scope>
    <source>
        <strain evidence="6">DSM 15288</strain>
    </source>
</reference>
<sequence length="492" mass="56615">MSLINVTNLTFGYEGSYDTLFENVSFQIDTDWKLGFTGRNGRGKTTFLNLLLGKYEYSGNISANVSFEYFPFSGVNKENNTLDVISDIFPDFLHWKLMRELSLLEVSEDVLYRPFDSLSYGEQTKVLLATLFLKENSFLLIDEPTNHLDMTARKLVSDYLNTKSGFILISHDRVFLDNCVDHILSINKTNIEIQKGNFSCWWENKKRQDSFELAENEKLRKDINRLSDSAKRTSSWSHEVEKTKNGTKNSGSKLDKGYVGHKAAKMMKRSKSIENRQQSALDEKSKLLKNIEDSDSLKISHLAYHKDRLVELDHVSIFYDDKMVCKDMDFTIEQGDRIALMGKNGSGKSSIIKLICGENISYTGTFRKGSQLEISYVSQDTSHLQGKLTNYATNHEIDESLFKSILRKLGFSRVQFEKDMSTFSGGQKKKVLIAKSLCEHAHLYIWDEPLNYIDLISRIQIEELLLKYQPTILFVEHDRTFSEHIATKFVKI</sequence>
<dbReference type="InterPro" id="IPR051309">
    <property type="entry name" value="ABCF_ATPase"/>
</dbReference>
<dbReference type="GO" id="GO:0016740">
    <property type="term" value="F:transferase activity"/>
    <property type="evidence" value="ECO:0007669"/>
    <property type="project" value="UniProtKB-KW"/>
</dbReference>
<dbReference type="KEGG" id="dmt:DESME_15005"/>
<dbReference type="PANTHER" id="PTHR42855:SF2">
    <property type="entry name" value="DRUG RESISTANCE ABC TRANSPORTER,ATP-BINDING PROTEIN"/>
    <property type="match status" value="1"/>
</dbReference>
<feature type="region of interest" description="Disordered" evidence="3">
    <location>
        <begin position="234"/>
        <end position="255"/>
    </location>
</feature>
<accession>W0EG85</accession>
<dbReference type="InterPro" id="IPR027417">
    <property type="entry name" value="P-loop_NTPase"/>
</dbReference>
<dbReference type="InterPro" id="IPR003593">
    <property type="entry name" value="AAA+_ATPase"/>
</dbReference>
<keyword evidence="5" id="KW-0808">Transferase</keyword>
<dbReference type="GO" id="GO:0005524">
    <property type="term" value="F:ATP binding"/>
    <property type="evidence" value="ECO:0007669"/>
    <property type="project" value="UniProtKB-KW"/>
</dbReference>
<dbReference type="Gene3D" id="3.40.50.300">
    <property type="entry name" value="P-loop containing nucleotide triphosphate hydrolases"/>
    <property type="match status" value="2"/>
</dbReference>
<dbReference type="EMBL" id="CP007032">
    <property type="protein sequence ID" value="AHF08189.1"/>
    <property type="molecule type" value="Genomic_DNA"/>
</dbReference>
<proteinExistence type="predicted"/>
<dbReference type="STRING" id="871968.DESME_15005"/>
<dbReference type="GO" id="GO:0016887">
    <property type="term" value="F:ATP hydrolysis activity"/>
    <property type="evidence" value="ECO:0007669"/>
    <property type="project" value="InterPro"/>
</dbReference>
<name>W0EG85_9FIRM</name>
<evidence type="ECO:0000313" key="6">
    <source>
        <dbReference type="Proteomes" id="UP000010847"/>
    </source>
</evidence>
<keyword evidence="6" id="KW-1185">Reference proteome</keyword>
<keyword evidence="2" id="KW-0067">ATP-binding</keyword>
<evidence type="ECO:0000256" key="1">
    <source>
        <dbReference type="ARBA" id="ARBA00022741"/>
    </source>
</evidence>
<dbReference type="NCBIfam" id="NF000355">
    <property type="entry name" value="ribo_prot_ABC_F"/>
    <property type="match status" value="1"/>
</dbReference>
<dbReference type="CDD" id="cd03221">
    <property type="entry name" value="ABCF_EF-3"/>
    <property type="match status" value="2"/>
</dbReference>
<dbReference type="SUPFAM" id="SSF52540">
    <property type="entry name" value="P-loop containing nucleoside triphosphate hydrolases"/>
    <property type="match status" value="2"/>
</dbReference>
<dbReference type="InterPro" id="IPR017871">
    <property type="entry name" value="ABC_transporter-like_CS"/>
</dbReference>
<evidence type="ECO:0000256" key="3">
    <source>
        <dbReference type="SAM" id="MobiDB-lite"/>
    </source>
</evidence>
<dbReference type="RefSeq" id="WP_006716956.1">
    <property type="nucleotide sequence ID" value="NZ_CP007032.1"/>
</dbReference>
<dbReference type="SMART" id="SM00382">
    <property type="entry name" value="AAA"/>
    <property type="match status" value="2"/>
</dbReference>